<feature type="transmembrane region" description="Helical" evidence="6">
    <location>
        <begin position="327"/>
        <end position="350"/>
    </location>
</feature>
<feature type="transmembrane region" description="Helical" evidence="6">
    <location>
        <begin position="146"/>
        <end position="168"/>
    </location>
</feature>
<dbReference type="AlphaFoldDB" id="A0A9X2CZY6"/>
<proteinExistence type="predicted"/>
<evidence type="ECO:0000256" key="3">
    <source>
        <dbReference type="ARBA" id="ARBA00022692"/>
    </source>
</evidence>
<feature type="transmembrane region" description="Helical" evidence="6">
    <location>
        <begin position="174"/>
        <end position="197"/>
    </location>
</feature>
<sequence>MSLSSRSLAVFTREVLLFGSNMVTSLIVAHMLGPYLAGVWIILALIPSYAELLARIKADAAAVFYLGKGMYALGDVIFTLNAIALGTSALILLPILIWFDAFKEAVFGANTQNIGVLIYIMLMQIPINFLYLNYTYLHIHKENVSSLNIMVVTRALVSSAIIITSLVIFNLGLFGVVVGSTIGLLCALSIGVFRLGYVPRTGPLFNANLLRDLLQYGGKLYVGSLISHLNVYVSQAIVIAFCHPAQVAFFSIAQQLGQLINKVTDAMSTFLLPSLSKQNEKQQAAEQAARAFRIAVVILVLGGGCFALMMRPAVLILYGIAYEPVLIPFYIILPGLIVAACASVLMMFFQGVGRADLVAKVAIVPLILQVFASLVLVPKWGIIGGAVALLFTLLVTSMVQIIVFIKIAGLSSSELIIRWKDVLLVKDFIIGTIQRTFRISLSRS</sequence>
<feature type="transmembrane region" description="Helical" evidence="6">
    <location>
        <begin position="71"/>
        <end position="99"/>
    </location>
</feature>
<protein>
    <submittedName>
        <fullName evidence="7">Polysaccharide biosynthesis C-terminal domain-containing protein</fullName>
    </submittedName>
</protein>
<dbReference type="Proteomes" id="UP001139721">
    <property type="component" value="Unassembled WGS sequence"/>
</dbReference>
<name>A0A9X2CZY6_9GAMM</name>
<dbReference type="EMBL" id="JAJKBJ010000004">
    <property type="protein sequence ID" value="MCL9683565.1"/>
    <property type="molecule type" value="Genomic_DNA"/>
</dbReference>
<evidence type="ECO:0000256" key="1">
    <source>
        <dbReference type="ARBA" id="ARBA00004651"/>
    </source>
</evidence>
<reference evidence="7" key="1">
    <citation type="submission" date="2021-11" db="EMBL/GenBank/DDBJ databases">
        <title>Legionella maioricencis sp. nov., a new species isolated from hot water samples in Mallorca.</title>
        <authorList>
            <person name="Crespi S."/>
            <person name="Drasar V."/>
            <person name="Salva-Serra F."/>
            <person name="Jaen-Luchoro D."/>
            <person name="Pineiro-Iglesias B."/>
            <person name="Aliaga F."/>
            <person name="Fernandez-Juarez V."/>
            <person name="Coll G."/>
            <person name="Moore E.R.B."/>
            <person name="Bennasar-Figueras A."/>
        </authorList>
    </citation>
    <scope>NUCLEOTIDE SEQUENCE</scope>
    <source>
        <strain evidence="7">HCPI-6</strain>
    </source>
</reference>
<dbReference type="InterPro" id="IPR050833">
    <property type="entry name" value="Poly_Biosynth_Transport"/>
</dbReference>
<dbReference type="GO" id="GO:0005886">
    <property type="term" value="C:plasma membrane"/>
    <property type="evidence" value="ECO:0007669"/>
    <property type="project" value="UniProtKB-SubCell"/>
</dbReference>
<comment type="caution">
    <text evidence="7">The sequence shown here is derived from an EMBL/GenBank/DDBJ whole genome shotgun (WGS) entry which is preliminary data.</text>
</comment>
<feature type="transmembrane region" description="Helical" evidence="6">
    <location>
        <begin position="27"/>
        <end position="50"/>
    </location>
</feature>
<dbReference type="PANTHER" id="PTHR30250">
    <property type="entry name" value="PST FAMILY PREDICTED COLANIC ACID TRANSPORTER"/>
    <property type="match status" value="1"/>
</dbReference>
<evidence type="ECO:0000256" key="5">
    <source>
        <dbReference type="ARBA" id="ARBA00023136"/>
    </source>
</evidence>
<feature type="transmembrane region" description="Helical" evidence="6">
    <location>
        <begin position="114"/>
        <end position="134"/>
    </location>
</feature>
<accession>A0A9X2CZY6</accession>
<feature type="transmembrane region" description="Helical" evidence="6">
    <location>
        <begin position="291"/>
        <end position="321"/>
    </location>
</feature>
<organism evidence="7 8">
    <name type="scientific">Legionella maioricensis</name>
    <dbReference type="NCBI Taxonomy" id="2896528"/>
    <lineage>
        <taxon>Bacteria</taxon>
        <taxon>Pseudomonadati</taxon>
        <taxon>Pseudomonadota</taxon>
        <taxon>Gammaproteobacteria</taxon>
        <taxon>Legionellales</taxon>
        <taxon>Legionellaceae</taxon>
        <taxon>Legionella</taxon>
    </lineage>
</organism>
<keyword evidence="2" id="KW-1003">Cell membrane</keyword>
<dbReference type="PANTHER" id="PTHR30250:SF11">
    <property type="entry name" value="O-ANTIGEN TRANSPORTER-RELATED"/>
    <property type="match status" value="1"/>
</dbReference>
<evidence type="ECO:0000256" key="6">
    <source>
        <dbReference type="SAM" id="Phobius"/>
    </source>
</evidence>
<evidence type="ECO:0000256" key="4">
    <source>
        <dbReference type="ARBA" id="ARBA00022989"/>
    </source>
</evidence>
<evidence type="ECO:0000313" key="8">
    <source>
        <dbReference type="Proteomes" id="UP001139721"/>
    </source>
</evidence>
<comment type="subcellular location">
    <subcellularLocation>
        <location evidence="1">Cell membrane</location>
        <topology evidence="1">Multi-pass membrane protein</topology>
    </subcellularLocation>
</comment>
<evidence type="ECO:0000313" key="7">
    <source>
        <dbReference type="EMBL" id="MCL9683565.1"/>
    </source>
</evidence>
<dbReference type="RefSeq" id="WP_250421070.1">
    <property type="nucleotide sequence ID" value="NZ_JAJKBJ010000004.1"/>
</dbReference>
<feature type="transmembrane region" description="Helical" evidence="6">
    <location>
        <begin position="382"/>
        <end position="405"/>
    </location>
</feature>
<keyword evidence="4 6" id="KW-1133">Transmembrane helix</keyword>
<feature type="transmembrane region" description="Helical" evidence="6">
    <location>
        <begin position="357"/>
        <end position="376"/>
    </location>
</feature>
<keyword evidence="8" id="KW-1185">Reference proteome</keyword>
<evidence type="ECO:0000256" key="2">
    <source>
        <dbReference type="ARBA" id="ARBA00022475"/>
    </source>
</evidence>
<keyword evidence="5 6" id="KW-0472">Membrane</keyword>
<keyword evidence="3 6" id="KW-0812">Transmembrane</keyword>
<gene>
    <name evidence="7" type="ORF">LOX96_05635</name>
</gene>